<reference evidence="2 3" key="3">
    <citation type="submission" date="2019-11" db="EMBL/GenBank/DDBJ databases">
        <title>A de novo genome assembly of a pear dwarfing rootstock.</title>
        <authorList>
            <person name="Wang F."/>
            <person name="Wang J."/>
            <person name="Li S."/>
            <person name="Zhang Y."/>
            <person name="Fang M."/>
            <person name="Ma L."/>
            <person name="Zhao Y."/>
            <person name="Jiang S."/>
        </authorList>
    </citation>
    <scope>NUCLEOTIDE SEQUENCE [LARGE SCALE GENOMIC DNA]</scope>
    <source>
        <strain evidence="2">S2</strain>
        <tissue evidence="2">Leaf</tissue>
    </source>
</reference>
<feature type="compositionally biased region" description="Basic and acidic residues" evidence="1">
    <location>
        <begin position="1"/>
        <end position="19"/>
    </location>
</feature>
<evidence type="ECO:0000313" key="3">
    <source>
        <dbReference type="Proteomes" id="UP000327157"/>
    </source>
</evidence>
<dbReference type="EMBL" id="SMOL01000695">
    <property type="protein sequence ID" value="KAB2603538.1"/>
    <property type="molecule type" value="Genomic_DNA"/>
</dbReference>
<sequence>MKWQKDESGRIPNLHDESPFSRGKPKPKPNQHIQSHSHGACEAAKDKKMTEMTQSTRSSSKMKRSTSSSWEMKPCPKLVPSKSRSMR</sequence>
<evidence type="ECO:0000256" key="1">
    <source>
        <dbReference type="SAM" id="MobiDB-lite"/>
    </source>
</evidence>
<dbReference type="AlphaFoldDB" id="A0A5N5FK73"/>
<protein>
    <submittedName>
        <fullName evidence="2">Uncharacterized protein</fullName>
    </submittedName>
</protein>
<reference evidence="2 3" key="1">
    <citation type="submission" date="2019-09" db="EMBL/GenBank/DDBJ databases">
        <authorList>
            <person name="Ou C."/>
        </authorList>
    </citation>
    <scope>NUCLEOTIDE SEQUENCE [LARGE SCALE GENOMIC DNA]</scope>
    <source>
        <strain evidence="2">S2</strain>
        <tissue evidence="2">Leaf</tissue>
    </source>
</reference>
<proteinExistence type="predicted"/>
<comment type="caution">
    <text evidence="2">The sequence shown here is derived from an EMBL/GenBank/DDBJ whole genome shotgun (WGS) entry which is preliminary data.</text>
</comment>
<gene>
    <name evidence="2" type="ORF">D8674_004543</name>
</gene>
<accession>A0A5N5FK73</accession>
<evidence type="ECO:0000313" key="2">
    <source>
        <dbReference type="EMBL" id="KAB2603538.1"/>
    </source>
</evidence>
<keyword evidence="3" id="KW-1185">Reference proteome</keyword>
<reference evidence="3" key="2">
    <citation type="submission" date="2019-10" db="EMBL/GenBank/DDBJ databases">
        <title>A de novo genome assembly of a pear dwarfing rootstock.</title>
        <authorList>
            <person name="Wang F."/>
            <person name="Wang J."/>
            <person name="Li S."/>
            <person name="Zhang Y."/>
            <person name="Fang M."/>
            <person name="Ma L."/>
            <person name="Zhao Y."/>
            <person name="Jiang S."/>
        </authorList>
    </citation>
    <scope>NUCLEOTIDE SEQUENCE [LARGE SCALE GENOMIC DNA]</scope>
</reference>
<organism evidence="2 3">
    <name type="scientific">Pyrus ussuriensis x Pyrus communis</name>
    <dbReference type="NCBI Taxonomy" id="2448454"/>
    <lineage>
        <taxon>Eukaryota</taxon>
        <taxon>Viridiplantae</taxon>
        <taxon>Streptophyta</taxon>
        <taxon>Embryophyta</taxon>
        <taxon>Tracheophyta</taxon>
        <taxon>Spermatophyta</taxon>
        <taxon>Magnoliopsida</taxon>
        <taxon>eudicotyledons</taxon>
        <taxon>Gunneridae</taxon>
        <taxon>Pentapetalae</taxon>
        <taxon>rosids</taxon>
        <taxon>fabids</taxon>
        <taxon>Rosales</taxon>
        <taxon>Rosaceae</taxon>
        <taxon>Amygdaloideae</taxon>
        <taxon>Maleae</taxon>
        <taxon>Pyrus</taxon>
    </lineage>
</organism>
<feature type="compositionally biased region" description="Low complexity" evidence="1">
    <location>
        <begin position="55"/>
        <end position="69"/>
    </location>
</feature>
<name>A0A5N5FK73_9ROSA</name>
<dbReference type="Proteomes" id="UP000327157">
    <property type="component" value="Chromosome 10"/>
</dbReference>
<feature type="region of interest" description="Disordered" evidence="1">
    <location>
        <begin position="1"/>
        <end position="87"/>
    </location>
</feature>